<name>A6DNF2_9BACT</name>
<keyword evidence="4" id="KW-0227">DNA damage</keyword>
<evidence type="ECO:0000313" key="20">
    <source>
        <dbReference type="Proteomes" id="UP000004947"/>
    </source>
</evidence>
<dbReference type="InterPro" id="IPR014017">
    <property type="entry name" value="DNA_helicase_UvrD-like_C"/>
</dbReference>
<evidence type="ECO:0000256" key="9">
    <source>
        <dbReference type="ARBA" id="ARBA00022842"/>
    </source>
</evidence>
<dbReference type="GO" id="GO:0043138">
    <property type="term" value="F:3'-5' DNA helicase activity"/>
    <property type="evidence" value="ECO:0007669"/>
    <property type="project" value="UniProtKB-EC"/>
</dbReference>
<feature type="domain" description="UvrD-like helicase ATP-binding" evidence="17">
    <location>
        <begin position="1"/>
        <end position="426"/>
    </location>
</feature>
<dbReference type="PROSITE" id="PS51217">
    <property type="entry name" value="UVRD_HELICASE_CTER"/>
    <property type="match status" value="1"/>
</dbReference>
<dbReference type="Gene3D" id="3.90.320.10">
    <property type="match status" value="1"/>
</dbReference>
<evidence type="ECO:0000256" key="13">
    <source>
        <dbReference type="ARBA" id="ARBA00034617"/>
    </source>
</evidence>
<dbReference type="PANTHER" id="PTHR11070:SF23">
    <property type="entry name" value="RECBCD ENZYME SUBUNIT RECB"/>
    <property type="match status" value="1"/>
</dbReference>
<dbReference type="Proteomes" id="UP000004947">
    <property type="component" value="Unassembled WGS sequence"/>
</dbReference>
<keyword evidence="6 16" id="KW-0347">Helicase</keyword>
<evidence type="ECO:0000256" key="12">
    <source>
        <dbReference type="ARBA" id="ARBA00023235"/>
    </source>
</evidence>
<dbReference type="PANTHER" id="PTHR11070">
    <property type="entry name" value="UVRD / RECB / PCRA DNA HELICASE FAMILY MEMBER"/>
    <property type="match status" value="1"/>
</dbReference>
<dbReference type="Pfam" id="PF00580">
    <property type="entry name" value="UvrD-helicase"/>
    <property type="match status" value="1"/>
</dbReference>
<keyword evidence="9" id="KW-0460">Magnesium</keyword>
<keyword evidence="12" id="KW-0413">Isomerase</keyword>
<dbReference type="GO" id="GO:0046872">
    <property type="term" value="F:metal ion binding"/>
    <property type="evidence" value="ECO:0007669"/>
    <property type="project" value="UniProtKB-KW"/>
</dbReference>
<evidence type="ECO:0000313" key="19">
    <source>
        <dbReference type="EMBL" id="EDM26900.1"/>
    </source>
</evidence>
<keyword evidence="8 16" id="KW-0067">ATP-binding</keyword>
<evidence type="ECO:0000256" key="15">
    <source>
        <dbReference type="ARBA" id="ARBA00048988"/>
    </source>
</evidence>
<keyword evidence="11" id="KW-0234">DNA repair</keyword>
<dbReference type="GO" id="GO:0003677">
    <property type="term" value="F:DNA binding"/>
    <property type="evidence" value="ECO:0007669"/>
    <property type="project" value="UniProtKB-KW"/>
</dbReference>
<proteinExistence type="inferred from homology"/>
<evidence type="ECO:0000256" key="6">
    <source>
        <dbReference type="ARBA" id="ARBA00022806"/>
    </source>
</evidence>
<dbReference type="Gene3D" id="1.10.486.10">
    <property type="entry name" value="PCRA, domain 4"/>
    <property type="match status" value="1"/>
</dbReference>
<evidence type="ECO:0000256" key="5">
    <source>
        <dbReference type="ARBA" id="ARBA00022801"/>
    </source>
</evidence>
<dbReference type="OrthoDB" id="9810135at2"/>
<accession>A6DNF2</accession>
<dbReference type="EMBL" id="ABCK01000013">
    <property type="protein sequence ID" value="EDM26900.1"/>
    <property type="molecule type" value="Genomic_DNA"/>
</dbReference>
<dbReference type="Pfam" id="PF13361">
    <property type="entry name" value="UvrD_C"/>
    <property type="match status" value="1"/>
</dbReference>
<dbReference type="InterPro" id="IPR014016">
    <property type="entry name" value="UvrD-like_ATP-bd"/>
</dbReference>
<keyword evidence="20" id="KW-1185">Reference proteome</keyword>
<dbReference type="GO" id="GO:0005829">
    <property type="term" value="C:cytosol"/>
    <property type="evidence" value="ECO:0007669"/>
    <property type="project" value="TreeGrafter"/>
</dbReference>
<keyword evidence="1" id="KW-0540">Nuclease</keyword>
<dbReference type="EC" id="5.6.2.4" evidence="14"/>
<dbReference type="InterPro" id="IPR011335">
    <property type="entry name" value="Restrct_endonuc-II-like"/>
</dbReference>
<dbReference type="RefSeq" id="WP_007279390.1">
    <property type="nucleotide sequence ID" value="NZ_ABCK01000013.1"/>
</dbReference>
<dbReference type="InterPro" id="IPR000212">
    <property type="entry name" value="DNA_helicase_UvrD/REP"/>
</dbReference>
<dbReference type="InterPro" id="IPR004586">
    <property type="entry name" value="RecB"/>
</dbReference>
<dbReference type="NCBIfam" id="TIGR00609">
    <property type="entry name" value="recB"/>
    <property type="match status" value="1"/>
</dbReference>
<dbReference type="GO" id="GO:0000725">
    <property type="term" value="P:recombinational repair"/>
    <property type="evidence" value="ECO:0007669"/>
    <property type="project" value="TreeGrafter"/>
</dbReference>
<organism evidence="19 20">
    <name type="scientific">Lentisphaera araneosa HTCC2155</name>
    <dbReference type="NCBI Taxonomy" id="313628"/>
    <lineage>
        <taxon>Bacteria</taxon>
        <taxon>Pseudomonadati</taxon>
        <taxon>Lentisphaerota</taxon>
        <taxon>Lentisphaeria</taxon>
        <taxon>Lentisphaerales</taxon>
        <taxon>Lentisphaeraceae</taxon>
        <taxon>Lentisphaera</taxon>
    </lineage>
</organism>
<evidence type="ECO:0000256" key="7">
    <source>
        <dbReference type="ARBA" id="ARBA00022839"/>
    </source>
</evidence>
<protein>
    <recommendedName>
        <fullName evidence="14">DNA 3'-5' helicase</fullName>
        <ecNumber evidence="14">5.6.2.4</ecNumber>
    </recommendedName>
</protein>
<dbReference type="GO" id="GO:0009338">
    <property type="term" value="C:exodeoxyribonuclease V complex"/>
    <property type="evidence" value="ECO:0007669"/>
    <property type="project" value="TreeGrafter"/>
</dbReference>
<dbReference type="STRING" id="313628.LNTAR_06629"/>
<dbReference type="CDD" id="cd22352">
    <property type="entry name" value="RecB_C-like"/>
    <property type="match status" value="1"/>
</dbReference>
<gene>
    <name evidence="19" type="ORF">LNTAR_06629</name>
</gene>
<comment type="catalytic activity">
    <reaction evidence="15">
        <text>ATP + H2O = ADP + phosphate + H(+)</text>
        <dbReference type="Rhea" id="RHEA:13065"/>
        <dbReference type="ChEBI" id="CHEBI:15377"/>
        <dbReference type="ChEBI" id="CHEBI:15378"/>
        <dbReference type="ChEBI" id="CHEBI:30616"/>
        <dbReference type="ChEBI" id="CHEBI:43474"/>
        <dbReference type="ChEBI" id="CHEBI:456216"/>
        <dbReference type="EC" id="5.6.2.4"/>
    </reaction>
</comment>
<dbReference type="SUPFAM" id="SSF52980">
    <property type="entry name" value="Restriction endonuclease-like"/>
    <property type="match status" value="1"/>
</dbReference>
<feature type="binding site" evidence="16">
    <location>
        <begin position="21"/>
        <end position="28"/>
    </location>
    <ligand>
        <name>ATP</name>
        <dbReference type="ChEBI" id="CHEBI:30616"/>
    </ligand>
</feature>
<dbReference type="Gene3D" id="1.10.3170.10">
    <property type="entry name" value="Recbcd, chain B, domain 2"/>
    <property type="match status" value="1"/>
</dbReference>
<comment type="catalytic activity">
    <reaction evidence="13">
        <text>Couples ATP hydrolysis with the unwinding of duplex DNA by translocating in the 3'-5' direction.</text>
        <dbReference type="EC" id="5.6.2.4"/>
    </reaction>
</comment>
<dbReference type="SUPFAM" id="SSF52540">
    <property type="entry name" value="P-loop containing nucleoside triphosphate hydrolases"/>
    <property type="match status" value="1"/>
</dbReference>
<evidence type="ECO:0000256" key="2">
    <source>
        <dbReference type="ARBA" id="ARBA00022723"/>
    </source>
</evidence>
<evidence type="ECO:0000256" key="4">
    <source>
        <dbReference type="ARBA" id="ARBA00022763"/>
    </source>
</evidence>
<dbReference type="eggNOG" id="COG1074">
    <property type="taxonomic scope" value="Bacteria"/>
</dbReference>
<reference evidence="19 20" key="1">
    <citation type="journal article" date="2010" name="J. Bacteriol.">
        <title>Genome sequence of Lentisphaera araneosa HTCC2155T, the type species of the order Lentisphaerales in the phylum Lentisphaerae.</title>
        <authorList>
            <person name="Thrash J.C."/>
            <person name="Cho J.C."/>
            <person name="Vergin K.L."/>
            <person name="Morris R.M."/>
            <person name="Giovannoni S.J."/>
        </authorList>
    </citation>
    <scope>NUCLEOTIDE SEQUENCE [LARGE SCALE GENOMIC DNA]</scope>
    <source>
        <strain evidence="19 20">HTCC2155</strain>
    </source>
</reference>
<evidence type="ECO:0000259" key="17">
    <source>
        <dbReference type="PROSITE" id="PS51198"/>
    </source>
</evidence>
<keyword evidence="5 16" id="KW-0378">Hydrolase</keyword>
<evidence type="ECO:0000256" key="8">
    <source>
        <dbReference type="ARBA" id="ARBA00022840"/>
    </source>
</evidence>
<dbReference type="GO" id="GO:0008854">
    <property type="term" value="F:exodeoxyribonuclease V activity"/>
    <property type="evidence" value="ECO:0007669"/>
    <property type="project" value="InterPro"/>
</dbReference>
<keyword evidence="3 16" id="KW-0547">Nucleotide-binding</keyword>
<evidence type="ECO:0000256" key="16">
    <source>
        <dbReference type="PROSITE-ProRule" id="PRU00560"/>
    </source>
</evidence>
<dbReference type="PROSITE" id="PS51198">
    <property type="entry name" value="UVRD_HELICASE_ATP_BIND"/>
    <property type="match status" value="1"/>
</dbReference>
<evidence type="ECO:0000256" key="11">
    <source>
        <dbReference type="ARBA" id="ARBA00023204"/>
    </source>
</evidence>
<sequence length="1198" mass="138946">MMQPLDLTQPIKDSGITLIEASAGTGKTYSIANIFLHFILKGRDVSEILVVTFTEDATKELRDRVRKNLSKALLQIRGDVTEEDPTLKAIIEIYPHQDENRRRLELALVNFDQAVISTIHGFCQRMLKENAFESHSTFDMELVTDDSKLIDELVEDFIRIESYDHQSAFNYDAEQLKSLIKLYKGQAIEEAEEFDLEARKQKFIELYKAHGHDQIEVLQNNKGMSRTQKNPYLLSKFPDYIEHLKLYCKGDERPTALKAIVALSQSSINSNMKSKKVPPTHELFEAADQLAECYSDKFIKQRFLKSFREKYEAKKEKLNVMTFDDLIIKLHEALVRDQANGPLHSLIRDNFKVALVDEFQDTDPIQYQIFKSLFGDKSHATEHAFYMIGDPKQSIYRFRGADIFAYLQAKNDADEQFTLQDNYRSEAAMVDAVNHFFSQRGADEAFAFAPAHESEGITFEPVGAKADKNTLKITGQPESLQLRWYRADEDKDLSKTDLQNLMPSLVTEEIISLLNKSQQGSAYFESEEKQALKPGDICILVNKNNQATAMKQSLNENGIPAVVAKSGNVFKSAEANALERFLNAVIDPKDSSLIPLLLSELFTLTAEEIKELGDQERFELLTEFVDYHREWEKRGFLRTLQKFIDRHQLYTRTLEQDQGERSLSNLYQLREILHEEEQSKGLGPSGLLRFLQEKTQADKVDDQYLQRLETDDNAVKIMTIHKSKGLEFPVVFCPYMWSESFEESSYGSFGESNKKNDFEYHDDSRLASLSIDPDEEFRQEKRYLWRREILSEKLRLLYVALTRSAHRCYLYWGDVNVSNTPFEYLANPEVTGADIADGTSTKLDSSQRRSIWQDQVANTSHTKFCELGNIDQMSPCFYRPKNDLELRKPKELKFEFPIWVDGSYSGLIRSHDKVQFTPDQAPLDDEGEKIPNAEPEEEIIPEGFFAFPRGAVPGTCIHEIFEHIDFQDERGWEEIIADRLKHYQLHETELANQEEFFAKRIADCKDMLRKVLSTTLVHNDFALDSIPRHQRLDELEFHYPVKDIQLKKLQKLFLAHYSDGFPHDYSLDLEKLNYRMEEGYFNGSIDLSFQKDGKFYIVDWKSNYLGPRYEDYHGEALQRAVREHFYFLQYHIYTLAFHLYLEKYLAGYDYDQHFGACIYLFVRGVEPGAQSGMHYDRVPKALVEDMKKLILEGEFKDV</sequence>
<evidence type="ECO:0000256" key="10">
    <source>
        <dbReference type="ARBA" id="ARBA00023125"/>
    </source>
</evidence>
<dbReference type="InterPro" id="IPR011604">
    <property type="entry name" value="PDDEXK-like_dom_sf"/>
</dbReference>
<dbReference type="HAMAP" id="MF_01485">
    <property type="entry name" value="RecB"/>
    <property type="match status" value="1"/>
</dbReference>
<keyword evidence="10" id="KW-0238">DNA-binding</keyword>
<keyword evidence="2" id="KW-0479">Metal-binding</keyword>
<evidence type="ECO:0000256" key="3">
    <source>
        <dbReference type="ARBA" id="ARBA00022741"/>
    </source>
</evidence>
<evidence type="ECO:0000259" key="18">
    <source>
        <dbReference type="PROSITE" id="PS51217"/>
    </source>
</evidence>
<dbReference type="InterPro" id="IPR027417">
    <property type="entry name" value="P-loop_NTPase"/>
</dbReference>
<dbReference type="GO" id="GO:0005524">
    <property type="term" value="F:ATP binding"/>
    <property type="evidence" value="ECO:0007669"/>
    <property type="project" value="UniProtKB-UniRule"/>
</dbReference>
<dbReference type="AlphaFoldDB" id="A6DNF2"/>
<evidence type="ECO:0000256" key="1">
    <source>
        <dbReference type="ARBA" id="ARBA00022722"/>
    </source>
</evidence>
<comment type="caution">
    <text evidence="19">The sequence shown here is derived from an EMBL/GenBank/DDBJ whole genome shotgun (WGS) entry which is preliminary data.</text>
</comment>
<feature type="domain" description="UvrD-like helicase C-terminal" evidence="18">
    <location>
        <begin position="460"/>
        <end position="725"/>
    </location>
</feature>
<keyword evidence="7" id="KW-0269">Exonuclease</keyword>
<dbReference type="Gene3D" id="3.40.50.300">
    <property type="entry name" value="P-loop containing nucleotide triphosphate hydrolases"/>
    <property type="match status" value="2"/>
</dbReference>
<evidence type="ECO:0000256" key="14">
    <source>
        <dbReference type="ARBA" id="ARBA00034808"/>
    </source>
</evidence>